<reference evidence="1 2" key="1">
    <citation type="submission" date="2019-07" db="EMBL/GenBank/DDBJ databases">
        <title>Whole genome shotgun sequence of Adhaeribacter aerolatus NBRC 106133.</title>
        <authorList>
            <person name="Hosoyama A."/>
            <person name="Uohara A."/>
            <person name="Ohji S."/>
            <person name="Ichikawa N."/>
        </authorList>
    </citation>
    <scope>NUCLEOTIDE SEQUENCE [LARGE SCALE GENOMIC DNA]</scope>
    <source>
        <strain evidence="1 2">NBRC 106133</strain>
    </source>
</reference>
<dbReference type="Proteomes" id="UP000321532">
    <property type="component" value="Unassembled WGS sequence"/>
</dbReference>
<evidence type="ECO:0000313" key="2">
    <source>
        <dbReference type="Proteomes" id="UP000321532"/>
    </source>
</evidence>
<accession>A0A512AWS6</accession>
<evidence type="ECO:0000313" key="1">
    <source>
        <dbReference type="EMBL" id="GEO04178.1"/>
    </source>
</evidence>
<dbReference type="EMBL" id="BJYS01000012">
    <property type="protein sequence ID" value="GEO04178.1"/>
    <property type="molecule type" value="Genomic_DNA"/>
</dbReference>
<keyword evidence="2" id="KW-1185">Reference proteome</keyword>
<gene>
    <name evidence="1" type="ORF">AAE02nite_18420</name>
</gene>
<dbReference type="AlphaFoldDB" id="A0A512AWS6"/>
<name>A0A512AWS6_9BACT</name>
<protein>
    <submittedName>
        <fullName evidence="1">Uncharacterized protein</fullName>
    </submittedName>
</protein>
<sequence>MILMKKVPQNFTREMMKIGILNYQEQETLWQIAKQCAKTNGVAIALPTTIAGASRGSVSVRGVGAVPGQVAETLAYLVSGSVLGLTPNALFRAQLRLLVNGYNSAQAAAAGEKFNLPNLAVKAAPLPVAPKKNYLEMAFFYLKEKALKLFSPGG</sequence>
<proteinExistence type="predicted"/>
<comment type="caution">
    <text evidence="1">The sequence shown here is derived from an EMBL/GenBank/DDBJ whole genome shotgun (WGS) entry which is preliminary data.</text>
</comment>
<organism evidence="1 2">
    <name type="scientific">Adhaeribacter aerolatus</name>
    <dbReference type="NCBI Taxonomy" id="670289"/>
    <lineage>
        <taxon>Bacteria</taxon>
        <taxon>Pseudomonadati</taxon>
        <taxon>Bacteroidota</taxon>
        <taxon>Cytophagia</taxon>
        <taxon>Cytophagales</taxon>
        <taxon>Hymenobacteraceae</taxon>
        <taxon>Adhaeribacter</taxon>
    </lineage>
</organism>